<evidence type="ECO:0000313" key="2">
    <source>
        <dbReference type="Proteomes" id="UP000051530"/>
    </source>
</evidence>
<comment type="caution">
    <text evidence="1">The sequence shown here is derived from an EMBL/GenBank/DDBJ whole genome shotgun (WGS) entry which is preliminary data.</text>
</comment>
<name>A0A0R0M427_9MICR</name>
<proteinExistence type="predicted"/>
<organism evidence="1 2">
    <name type="scientific">Pseudoloma neurophilia</name>
    <dbReference type="NCBI Taxonomy" id="146866"/>
    <lineage>
        <taxon>Eukaryota</taxon>
        <taxon>Fungi</taxon>
        <taxon>Fungi incertae sedis</taxon>
        <taxon>Microsporidia</taxon>
        <taxon>Pseudoloma</taxon>
    </lineage>
</organism>
<sequence>MRSCVVFSNKFDMIDFPICFLLKDLLPWYLSTWFSDFNDLLF</sequence>
<evidence type="ECO:0000313" key="1">
    <source>
        <dbReference type="EMBL" id="KRH94885.1"/>
    </source>
</evidence>
<accession>A0A0R0M427</accession>
<dbReference type="VEuPathDB" id="MicrosporidiaDB:M153_1170005118"/>
<dbReference type="Proteomes" id="UP000051530">
    <property type="component" value="Unassembled WGS sequence"/>
</dbReference>
<dbReference type="EMBL" id="LGUB01000020">
    <property type="protein sequence ID" value="KRH94885.1"/>
    <property type="molecule type" value="Genomic_DNA"/>
</dbReference>
<reference evidence="1 2" key="1">
    <citation type="submission" date="2015-07" db="EMBL/GenBank/DDBJ databases">
        <title>The genome of Pseudoloma neurophilia, a relevant intracellular parasite of the zebrafish.</title>
        <authorList>
            <person name="Ndikumana S."/>
            <person name="Pelin A."/>
            <person name="Sanders J."/>
            <person name="Corradi N."/>
        </authorList>
    </citation>
    <scope>NUCLEOTIDE SEQUENCE [LARGE SCALE GENOMIC DNA]</scope>
    <source>
        <strain evidence="1 2">MK1</strain>
    </source>
</reference>
<protein>
    <submittedName>
        <fullName evidence="1">Uncharacterized protein</fullName>
    </submittedName>
</protein>
<gene>
    <name evidence="1" type="ORF">M153_1170005118</name>
</gene>
<dbReference type="AlphaFoldDB" id="A0A0R0M427"/>
<keyword evidence="2" id="KW-1185">Reference proteome</keyword>